<dbReference type="AlphaFoldDB" id="A0A7X1NYT5"/>
<accession>A0A7X1NYT5</accession>
<evidence type="ECO:0000313" key="3">
    <source>
        <dbReference type="Proteomes" id="UP000484842"/>
    </source>
</evidence>
<keyword evidence="1" id="KW-0732">Signal</keyword>
<evidence type="ECO:0000313" key="2">
    <source>
        <dbReference type="EMBL" id="MPY67866.1"/>
    </source>
</evidence>
<comment type="caution">
    <text evidence="2">The sequence shown here is derived from an EMBL/GenBank/DDBJ whole genome shotgun (WGS) entry which is preliminary data.</text>
</comment>
<dbReference type="RefSeq" id="WP_152872173.1">
    <property type="nucleotide sequence ID" value="NZ_WBSL01000010.1"/>
</dbReference>
<gene>
    <name evidence="2" type="ORF">F8S09_14445</name>
</gene>
<reference evidence="2 3" key="1">
    <citation type="submission" date="2019-10" db="EMBL/GenBank/DDBJ databases">
        <title>Deinococcus sp. isolated from soil.</title>
        <authorList>
            <person name="Li Y."/>
            <person name="Wang J."/>
        </authorList>
    </citation>
    <scope>NUCLEOTIDE SEQUENCE [LARGE SCALE GENOMIC DNA]</scope>
    <source>
        <strain evidence="2 3">SDU3-2</strain>
    </source>
</reference>
<dbReference type="EMBL" id="WBSL01000010">
    <property type="protein sequence ID" value="MPY67866.1"/>
    <property type="molecule type" value="Genomic_DNA"/>
</dbReference>
<organism evidence="2 3">
    <name type="scientific">Deinococcus terrestris</name>
    <dbReference type="NCBI Taxonomy" id="2651870"/>
    <lineage>
        <taxon>Bacteria</taxon>
        <taxon>Thermotogati</taxon>
        <taxon>Deinococcota</taxon>
        <taxon>Deinococci</taxon>
        <taxon>Deinococcales</taxon>
        <taxon>Deinococcaceae</taxon>
        <taxon>Deinococcus</taxon>
    </lineage>
</organism>
<evidence type="ECO:0000256" key="1">
    <source>
        <dbReference type="SAM" id="SignalP"/>
    </source>
</evidence>
<feature type="signal peptide" evidence="1">
    <location>
        <begin position="1"/>
        <end position="27"/>
    </location>
</feature>
<feature type="chain" id="PRO_5031523848" evidence="1">
    <location>
        <begin position="28"/>
        <end position="438"/>
    </location>
</feature>
<sequence length="438" mass="46919">MPRFSRLSPFLGPALGAALTLSTLAAAAPARYAGVSWQEPPGMQVTTSYIHKCPGRCVVYEGVRTNVTNSFPLIRVHEPLSGSGAQALTLLTTWMREDRGEVVRVLQQGSERVGAVTVTVTALSRADDAGDDNPDSSLFVLLEQSGVTLPLELYGFDRDDLTGPRFEVLTALADTVKLNPEAIKKDLAFRTQRFANLQRAVADGYARGERARVFLYLNTTVGVVPGGDLGLQLQQRQDVRLAAFLPGGVFLDTDPEPDYRAPDLRRIAEGELPATWKAVSGGFQVTAPDGKVTGYTLGNGTPQPTLKAGGTTYREVLPLKAAELVGLFSTLSTSSSSALGTAVFSRSDRDLELRADGRYVSNNSSFTAVSGANVGGGVGSDRTAGGRWSYDPASFTLTLRPDGGGVRTGPTYTLAFGATRKEKDVDWTLLGEHNWWKK</sequence>
<dbReference type="Proteomes" id="UP000484842">
    <property type="component" value="Unassembled WGS sequence"/>
</dbReference>
<keyword evidence="3" id="KW-1185">Reference proteome</keyword>
<protein>
    <submittedName>
        <fullName evidence="2">Uncharacterized protein</fullName>
    </submittedName>
</protein>
<name>A0A7X1NYT5_9DEIO</name>
<proteinExistence type="predicted"/>